<gene>
    <name evidence="3" type="ORF">BKN37_25775</name>
</gene>
<dbReference type="EMBL" id="MLQM01000256">
    <property type="protein sequence ID" value="OHU89518.1"/>
    <property type="molecule type" value="Genomic_DNA"/>
</dbReference>
<dbReference type="InterPro" id="IPR037473">
    <property type="entry name" value="Lcp-like"/>
</dbReference>
<protein>
    <recommendedName>
        <fullName evidence="2">ER-bound oxygenase mpaB/mpaB'/Rubber oxygenase catalytic domain-containing protein</fullName>
    </recommendedName>
</protein>
<organism evidence="3 4">
    <name type="scientific">Mycobacterium talmoniae</name>
    <dbReference type="NCBI Taxonomy" id="1858794"/>
    <lineage>
        <taxon>Bacteria</taxon>
        <taxon>Bacillati</taxon>
        <taxon>Actinomycetota</taxon>
        <taxon>Actinomycetes</taxon>
        <taxon>Mycobacteriales</taxon>
        <taxon>Mycobacteriaceae</taxon>
        <taxon>Mycobacterium</taxon>
    </lineage>
</organism>
<feature type="domain" description="ER-bound oxygenase mpaB/mpaB'/Rubber oxygenase catalytic" evidence="2">
    <location>
        <begin position="174"/>
        <end position="372"/>
    </location>
</feature>
<feature type="region of interest" description="Disordered" evidence="1">
    <location>
        <begin position="441"/>
        <end position="465"/>
    </location>
</feature>
<evidence type="ECO:0000259" key="2">
    <source>
        <dbReference type="Pfam" id="PF09995"/>
    </source>
</evidence>
<evidence type="ECO:0000313" key="3">
    <source>
        <dbReference type="EMBL" id="OHU89518.1"/>
    </source>
</evidence>
<dbReference type="PANTHER" id="PTHR37539:SF1">
    <property type="entry name" value="ER-BOUND OXYGENASE MPAB_MPAB'_RUBBER OXYGENASE CATALYTIC DOMAIN-CONTAINING PROTEIN"/>
    <property type="match status" value="1"/>
</dbReference>
<dbReference type="PANTHER" id="PTHR37539">
    <property type="entry name" value="SECRETED PROTEIN-RELATED"/>
    <property type="match status" value="1"/>
</dbReference>
<proteinExistence type="predicted"/>
<dbReference type="Proteomes" id="UP000179734">
    <property type="component" value="Unassembled WGS sequence"/>
</dbReference>
<keyword evidence="4" id="KW-1185">Reference proteome</keyword>
<comment type="caution">
    <text evidence="3">The sequence shown here is derived from an EMBL/GenBank/DDBJ whole genome shotgun (WGS) entry which is preliminary data.</text>
</comment>
<dbReference type="Pfam" id="PF09995">
    <property type="entry name" value="MPAB_Lcp_cat"/>
    <property type="match status" value="1"/>
</dbReference>
<dbReference type="GO" id="GO:0016491">
    <property type="term" value="F:oxidoreductase activity"/>
    <property type="evidence" value="ECO:0007669"/>
    <property type="project" value="InterPro"/>
</dbReference>
<evidence type="ECO:0000313" key="4">
    <source>
        <dbReference type="Proteomes" id="UP000179734"/>
    </source>
</evidence>
<name>A0A1S1MMV5_9MYCO</name>
<sequence>MAPGLGGAGPDSGTDRVVTVIAPGGHPYDYYYRPGMPLRPPPPRLQPDPAWADLPVFDDFRPAAPTRRQRDLLELFIDHYWQGDALMDAVVERFRVIGVAHGRRLLDQALARGIDSLDDPPPELVDLFASLDNPPEWHDAKEWERGRRLWVDCSLAGKVGMVIQDAIGTFVGAEVSSATGATKRFVNAPLVRNVETAKWFHDATKPGFLDRYGPEFRETVRVRLMHSQVRQGLRRSWGDEHFGYHGNPISTSLTMGAAVTFGLLPMLTDHNHGRKRHTAELDLVMRYWSYIAYVFGVAPEIIPTTAADGIMLADYATATAGGPTDWTAQMTRAASDNLATIAGVPGMLARAAVSPLVGAVAYYSGDPLARALVSATPYRDVPIQPWKTLTGLAVHACVKSRMVLDRVPGAGLRRAVRAARGDPWESLAVRAAELAARRRGITGTPYRHHDDTPNTPVGCPVRAPS</sequence>
<reference evidence="3 4" key="1">
    <citation type="submission" date="2016-10" db="EMBL/GenBank/DDBJ databases">
        <title>Genome sequence of Mycobacterium talmonii.</title>
        <authorList>
            <person name="Greninger A.L."/>
            <person name="Elliott B."/>
            <person name="Vasireddy S."/>
            <person name="Vasireddy R."/>
        </authorList>
    </citation>
    <scope>NUCLEOTIDE SEQUENCE [LARGE SCALE GENOMIC DNA]</scope>
    <source>
        <strain evidence="4">NE-TNMC-100812</strain>
    </source>
</reference>
<dbReference type="AlphaFoldDB" id="A0A1S1MMV5"/>
<evidence type="ECO:0000256" key="1">
    <source>
        <dbReference type="SAM" id="MobiDB-lite"/>
    </source>
</evidence>
<accession>A0A1S1MMV5</accession>
<dbReference type="InterPro" id="IPR018713">
    <property type="entry name" value="MPAB/Lcp_cat_dom"/>
</dbReference>